<reference evidence="2" key="1">
    <citation type="journal article" date="2014" name="Int. J. Syst. Evol. Microbiol.">
        <title>Complete genome sequence of Corynebacterium casei LMG S-19264T (=DSM 44701T), isolated from a smear-ripened cheese.</title>
        <authorList>
            <consortium name="US DOE Joint Genome Institute (JGI-PGF)"/>
            <person name="Walter F."/>
            <person name="Albersmeier A."/>
            <person name="Kalinowski J."/>
            <person name="Ruckert C."/>
        </authorList>
    </citation>
    <scope>NUCLEOTIDE SEQUENCE</scope>
    <source>
        <strain evidence="2">JCM 4790</strain>
    </source>
</reference>
<dbReference type="InterPro" id="IPR048000">
    <property type="entry name" value="TnsA-like"/>
</dbReference>
<evidence type="ECO:0008006" key="4">
    <source>
        <dbReference type="Google" id="ProtNLM"/>
    </source>
</evidence>
<name>A0A918P1T2_9ACTN</name>
<evidence type="ECO:0000256" key="1">
    <source>
        <dbReference type="SAM" id="MobiDB-lite"/>
    </source>
</evidence>
<dbReference type="Proteomes" id="UP000619244">
    <property type="component" value="Unassembled WGS sequence"/>
</dbReference>
<evidence type="ECO:0000313" key="2">
    <source>
        <dbReference type="EMBL" id="GGY14461.1"/>
    </source>
</evidence>
<dbReference type="AlphaFoldDB" id="A0A918P1T2"/>
<protein>
    <recommendedName>
        <fullName evidence="4">TnsA-like heteromeric transposase endonuclease subunit</fullName>
    </recommendedName>
</protein>
<organism evidence="2 3">
    <name type="scientific">Streptomyces minutiscleroticus</name>
    <dbReference type="NCBI Taxonomy" id="68238"/>
    <lineage>
        <taxon>Bacteria</taxon>
        <taxon>Bacillati</taxon>
        <taxon>Actinomycetota</taxon>
        <taxon>Actinomycetes</taxon>
        <taxon>Kitasatosporales</taxon>
        <taxon>Streptomycetaceae</taxon>
        <taxon>Streptomyces</taxon>
    </lineage>
</organism>
<gene>
    <name evidence="2" type="ORF">GCM10010358_78250</name>
</gene>
<feature type="compositionally biased region" description="Low complexity" evidence="1">
    <location>
        <begin position="193"/>
        <end position="213"/>
    </location>
</feature>
<keyword evidence="3" id="KW-1185">Reference proteome</keyword>
<feature type="region of interest" description="Disordered" evidence="1">
    <location>
        <begin position="186"/>
        <end position="230"/>
    </location>
</feature>
<dbReference type="NCBIfam" id="NF033179">
    <property type="entry name" value="TnsA_like_Actin"/>
    <property type="match status" value="1"/>
</dbReference>
<evidence type="ECO:0000313" key="3">
    <source>
        <dbReference type="Proteomes" id="UP000619244"/>
    </source>
</evidence>
<accession>A0A918P1T2</accession>
<proteinExistence type="predicted"/>
<sequence length="230" mass="24775">MTDMHPSSTTSAAPAEAATDVAVPEAAAVQAVFTAPDGSRIQRRWCEAAVSARLEDIPPVAPFPTVPGRRWGPGWWWSSTTGRHVTHGSQAMRTQLMFLDCDPQVVALAARPVRLLWRDPEDGRVRTWVPQVFARYADGHGMLADCPHVPGAGGRRAQRAAAILEAACAAVGFVYRRLAVPEAVWRPTPPGWPATATPATATPAAFSRPSFRRSPPPGRSWPAPRPPARS</sequence>
<reference evidence="2" key="2">
    <citation type="submission" date="2020-09" db="EMBL/GenBank/DDBJ databases">
        <authorList>
            <person name="Sun Q."/>
            <person name="Ohkuma M."/>
        </authorList>
    </citation>
    <scope>NUCLEOTIDE SEQUENCE</scope>
    <source>
        <strain evidence="2">JCM 4790</strain>
    </source>
</reference>
<comment type="caution">
    <text evidence="2">The sequence shown here is derived from an EMBL/GenBank/DDBJ whole genome shotgun (WGS) entry which is preliminary data.</text>
</comment>
<dbReference type="EMBL" id="BMVU01000095">
    <property type="protein sequence ID" value="GGY14461.1"/>
    <property type="molecule type" value="Genomic_DNA"/>
</dbReference>
<feature type="compositionally biased region" description="Pro residues" evidence="1">
    <location>
        <begin position="214"/>
        <end position="230"/>
    </location>
</feature>